<dbReference type="SUPFAM" id="SSF46785">
    <property type="entry name" value="Winged helix' DNA-binding domain"/>
    <property type="match status" value="1"/>
</dbReference>
<dbReference type="Gene3D" id="3.30.70.920">
    <property type="match status" value="1"/>
</dbReference>
<comment type="caution">
    <text evidence="5">The sequence shown here is derived from an EMBL/GenBank/DDBJ whole genome shotgun (WGS) entry which is preliminary data.</text>
</comment>
<dbReference type="PROSITE" id="PS00519">
    <property type="entry name" value="HTH_ASNC_1"/>
    <property type="match status" value="1"/>
</dbReference>
<dbReference type="Proteomes" id="UP000006044">
    <property type="component" value="Unassembled WGS sequence"/>
</dbReference>
<feature type="domain" description="HTH asnC-type" evidence="4">
    <location>
        <begin position="33"/>
        <end position="96"/>
    </location>
</feature>
<dbReference type="InterPro" id="IPR011991">
    <property type="entry name" value="ArsR-like_HTH"/>
</dbReference>
<protein>
    <recommendedName>
        <fullName evidence="4">HTH asnC-type domain-containing protein</fullName>
    </recommendedName>
</protein>
<dbReference type="InterPro" id="IPR000485">
    <property type="entry name" value="AsnC-type_HTH_dom"/>
</dbReference>
<dbReference type="EMBL" id="ADLE01000007">
    <property type="protein sequence ID" value="EJZ65083.1"/>
    <property type="molecule type" value="Genomic_DNA"/>
</dbReference>
<dbReference type="GO" id="GO:0006355">
    <property type="term" value="P:regulation of DNA-templated transcription"/>
    <property type="evidence" value="ECO:0007669"/>
    <property type="project" value="UniProtKB-ARBA"/>
</dbReference>
<accession>K0X174</accession>
<dbReference type="Gene3D" id="1.10.10.10">
    <property type="entry name" value="Winged helix-like DNA-binding domain superfamily/Winged helix DNA-binding domain"/>
    <property type="match status" value="1"/>
</dbReference>
<keyword evidence="3" id="KW-0804">Transcription</keyword>
<evidence type="ECO:0000256" key="3">
    <source>
        <dbReference type="ARBA" id="ARBA00023163"/>
    </source>
</evidence>
<dbReference type="STRING" id="742726.HMPREF9448_00813"/>
<keyword evidence="1" id="KW-0805">Transcription regulation</keyword>
<dbReference type="GO" id="GO:0043565">
    <property type="term" value="F:sequence-specific DNA binding"/>
    <property type="evidence" value="ECO:0007669"/>
    <property type="project" value="InterPro"/>
</dbReference>
<evidence type="ECO:0000256" key="1">
    <source>
        <dbReference type="ARBA" id="ARBA00023015"/>
    </source>
</evidence>
<dbReference type="InterPro" id="IPR019885">
    <property type="entry name" value="Tscrpt_reg_HTH_AsnC-type_CS"/>
</dbReference>
<proteinExistence type="predicted"/>
<organism evidence="5 6">
    <name type="scientific">Barnesiella intestinihominis YIT 11860</name>
    <dbReference type="NCBI Taxonomy" id="742726"/>
    <lineage>
        <taxon>Bacteria</taxon>
        <taxon>Pseudomonadati</taxon>
        <taxon>Bacteroidota</taxon>
        <taxon>Bacteroidia</taxon>
        <taxon>Bacteroidales</taxon>
        <taxon>Barnesiellaceae</taxon>
        <taxon>Barnesiella</taxon>
    </lineage>
</organism>
<dbReference type="PATRIC" id="fig|742726.3.peg.871"/>
<dbReference type="PROSITE" id="PS50956">
    <property type="entry name" value="HTH_ASNC_2"/>
    <property type="match status" value="1"/>
</dbReference>
<keyword evidence="2" id="KW-0238">DNA-binding</keyword>
<evidence type="ECO:0000313" key="5">
    <source>
        <dbReference type="EMBL" id="EJZ65083.1"/>
    </source>
</evidence>
<dbReference type="SMART" id="SM00344">
    <property type="entry name" value="HTH_ASNC"/>
    <property type="match status" value="1"/>
</dbReference>
<keyword evidence="6" id="KW-1185">Reference proteome</keyword>
<dbReference type="GO" id="GO:0005829">
    <property type="term" value="C:cytosol"/>
    <property type="evidence" value="ECO:0007669"/>
    <property type="project" value="TreeGrafter"/>
</dbReference>
<dbReference type="InterPro" id="IPR019887">
    <property type="entry name" value="Tscrpt_reg_AsnC/Lrp_C"/>
</dbReference>
<evidence type="ECO:0000259" key="4">
    <source>
        <dbReference type="PROSITE" id="PS50956"/>
    </source>
</evidence>
<dbReference type="SUPFAM" id="SSF54909">
    <property type="entry name" value="Dimeric alpha+beta barrel"/>
    <property type="match status" value="1"/>
</dbReference>
<dbReference type="AlphaFoldDB" id="K0X174"/>
<dbReference type="InterPro" id="IPR036390">
    <property type="entry name" value="WH_DNA-bd_sf"/>
</dbReference>
<dbReference type="PRINTS" id="PR00033">
    <property type="entry name" value="HTHASNC"/>
</dbReference>
<dbReference type="HOGENOM" id="CLU_091233_0_0_10"/>
<reference evidence="5 6" key="1">
    <citation type="submission" date="2012-08" db="EMBL/GenBank/DDBJ databases">
        <title>The Genome Sequence of Barnesiella intestinihominis YIT 11860.</title>
        <authorList>
            <consortium name="The Broad Institute Genome Sequencing Platform"/>
            <person name="Earl A."/>
            <person name="Ward D."/>
            <person name="Feldgarden M."/>
            <person name="Gevers D."/>
            <person name="Morotomi M."/>
            <person name="Walker B."/>
            <person name="Young S.K."/>
            <person name="Zeng Q."/>
            <person name="Gargeya S."/>
            <person name="Fitzgerald M."/>
            <person name="Haas B."/>
            <person name="Abouelleil A."/>
            <person name="Alvarado L."/>
            <person name="Arachchi H.M."/>
            <person name="Berlin A.M."/>
            <person name="Chapman S.B."/>
            <person name="Goldberg J."/>
            <person name="Griggs A."/>
            <person name="Gujja S."/>
            <person name="Hansen M."/>
            <person name="Howarth C."/>
            <person name="Imamovic A."/>
            <person name="Larimer J."/>
            <person name="McCowen C."/>
            <person name="Montmayeur A."/>
            <person name="Murphy C."/>
            <person name="Neiman D."/>
            <person name="Pearson M."/>
            <person name="Priest M."/>
            <person name="Roberts A."/>
            <person name="Saif S."/>
            <person name="Shea T."/>
            <person name="Sisk P."/>
            <person name="Sykes S."/>
            <person name="Wortman J."/>
            <person name="Nusbaum C."/>
            <person name="Birren B."/>
        </authorList>
    </citation>
    <scope>NUCLEOTIDE SEQUENCE [LARGE SCALE GENOMIC DNA]</scope>
    <source>
        <strain evidence="5 6">YIT 11860</strain>
    </source>
</reference>
<dbReference type="PANTHER" id="PTHR30154:SF34">
    <property type="entry name" value="TRANSCRIPTIONAL REGULATOR AZLB"/>
    <property type="match status" value="1"/>
</dbReference>
<dbReference type="PANTHER" id="PTHR30154">
    <property type="entry name" value="LEUCINE-RESPONSIVE REGULATORY PROTEIN"/>
    <property type="match status" value="1"/>
</dbReference>
<dbReference type="eggNOG" id="COG1522">
    <property type="taxonomic scope" value="Bacteria"/>
</dbReference>
<name>K0X174_9BACT</name>
<gene>
    <name evidence="5" type="ORF">HMPREF9448_00813</name>
</gene>
<dbReference type="InterPro" id="IPR036388">
    <property type="entry name" value="WH-like_DNA-bd_sf"/>
</dbReference>
<evidence type="ECO:0000256" key="2">
    <source>
        <dbReference type="ARBA" id="ARBA00023125"/>
    </source>
</evidence>
<dbReference type="InterPro" id="IPR011008">
    <property type="entry name" value="Dimeric_a/b-barrel"/>
</dbReference>
<dbReference type="Pfam" id="PF01037">
    <property type="entry name" value="AsnC_trans_reg"/>
    <property type="match status" value="1"/>
</dbReference>
<evidence type="ECO:0000313" key="6">
    <source>
        <dbReference type="Proteomes" id="UP000006044"/>
    </source>
</evidence>
<dbReference type="Pfam" id="PF13412">
    <property type="entry name" value="HTH_24"/>
    <property type="match status" value="1"/>
</dbReference>
<dbReference type="InterPro" id="IPR019888">
    <property type="entry name" value="Tscrpt_reg_AsnC-like"/>
</dbReference>
<sequence length="182" mass="20980">MENITIFADIIRVNISFVILGTSPKEYYSMEILDKTDLQILRVLQNNSRLTTKELAAKVNLSPTPVFERVKRLEANGYIKKYVAVLDPAKLNRGFVVFCSVKLRRLNRDIAAEFTRIVREIPEVTECYNISGDYDYLLKIHAPDMKYYQEFIINVLGTIESMGSLMSTFVMDEVKHEYGIPL</sequence>
<dbReference type="CDD" id="cd00090">
    <property type="entry name" value="HTH_ARSR"/>
    <property type="match status" value="1"/>
</dbReference>
<dbReference type="GO" id="GO:0043200">
    <property type="term" value="P:response to amino acid"/>
    <property type="evidence" value="ECO:0007669"/>
    <property type="project" value="TreeGrafter"/>
</dbReference>